<dbReference type="Gene3D" id="3.40.80.10">
    <property type="entry name" value="Peptidoglycan recognition protein-like"/>
    <property type="match status" value="1"/>
</dbReference>
<dbReference type="SMART" id="SM00644">
    <property type="entry name" value="Ami_2"/>
    <property type="match status" value="1"/>
</dbReference>
<organism evidence="7 8">
    <name type="scientific">Alkaliphilus pronyensis</name>
    <dbReference type="NCBI Taxonomy" id="1482732"/>
    <lineage>
        <taxon>Bacteria</taxon>
        <taxon>Bacillati</taxon>
        <taxon>Bacillota</taxon>
        <taxon>Clostridia</taxon>
        <taxon>Peptostreptococcales</taxon>
        <taxon>Natronincolaceae</taxon>
        <taxon>Alkaliphilus</taxon>
    </lineage>
</organism>
<dbReference type="GO" id="GO:0071555">
    <property type="term" value="P:cell wall organization"/>
    <property type="evidence" value="ECO:0007669"/>
    <property type="project" value="UniProtKB-KW"/>
</dbReference>
<dbReference type="CDD" id="cd06583">
    <property type="entry name" value="PGRP"/>
    <property type="match status" value="1"/>
</dbReference>
<evidence type="ECO:0000313" key="7">
    <source>
        <dbReference type="EMBL" id="KAB3536079.1"/>
    </source>
</evidence>
<keyword evidence="3" id="KW-0378">Hydrolase</keyword>
<evidence type="ECO:0000259" key="6">
    <source>
        <dbReference type="SMART" id="SM00644"/>
    </source>
</evidence>
<feature type="region of interest" description="Disordered" evidence="5">
    <location>
        <begin position="1"/>
        <end position="22"/>
    </location>
</feature>
<dbReference type="PANTHER" id="PTHR30417">
    <property type="entry name" value="N-ACETYLMURAMOYL-L-ALANINE AMIDASE AMID"/>
    <property type="match status" value="1"/>
</dbReference>
<dbReference type="RefSeq" id="WP_151860458.1">
    <property type="nucleotide sequence ID" value="NZ_WBZC01000013.1"/>
</dbReference>
<evidence type="ECO:0000256" key="1">
    <source>
        <dbReference type="ARBA" id="ARBA00001561"/>
    </source>
</evidence>
<keyword evidence="8" id="KW-1185">Reference proteome</keyword>
<dbReference type="InterPro" id="IPR002502">
    <property type="entry name" value="Amidase_domain"/>
</dbReference>
<evidence type="ECO:0000256" key="5">
    <source>
        <dbReference type="SAM" id="MobiDB-lite"/>
    </source>
</evidence>
<dbReference type="InterPro" id="IPR051206">
    <property type="entry name" value="NAMLAA_amidase_2"/>
</dbReference>
<evidence type="ECO:0000256" key="4">
    <source>
        <dbReference type="ARBA" id="ARBA00023316"/>
    </source>
</evidence>
<dbReference type="EC" id="3.5.1.28" evidence="2"/>
<dbReference type="GO" id="GO:0009253">
    <property type="term" value="P:peptidoglycan catabolic process"/>
    <property type="evidence" value="ECO:0007669"/>
    <property type="project" value="InterPro"/>
</dbReference>
<keyword evidence="4" id="KW-0961">Cell wall biogenesis/degradation</keyword>
<dbReference type="GO" id="GO:0008745">
    <property type="term" value="F:N-acetylmuramoyl-L-alanine amidase activity"/>
    <property type="evidence" value="ECO:0007669"/>
    <property type="project" value="UniProtKB-EC"/>
</dbReference>
<comment type="catalytic activity">
    <reaction evidence="1">
        <text>Hydrolyzes the link between N-acetylmuramoyl residues and L-amino acid residues in certain cell-wall glycopeptides.</text>
        <dbReference type="EC" id="3.5.1.28"/>
    </reaction>
</comment>
<dbReference type="Proteomes" id="UP000432715">
    <property type="component" value="Unassembled WGS sequence"/>
</dbReference>
<accession>A0A6I0F7X9</accession>
<dbReference type="GO" id="GO:0009254">
    <property type="term" value="P:peptidoglycan turnover"/>
    <property type="evidence" value="ECO:0007669"/>
    <property type="project" value="TreeGrafter"/>
</dbReference>
<protein>
    <recommendedName>
        <fullName evidence="2">N-acetylmuramoyl-L-alanine amidase</fullName>
        <ecNumber evidence="2">3.5.1.28</ecNumber>
    </recommendedName>
</protein>
<evidence type="ECO:0000256" key="2">
    <source>
        <dbReference type="ARBA" id="ARBA00011901"/>
    </source>
</evidence>
<dbReference type="InterPro" id="IPR036505">
    <property type="entry name" value="Amidase/PGRP_sf"/>
</dbReference>
<evidence type="ECO:0000256" key="3">
    <source>
        <dbReference type="ARBA" id="ARBA00022801"/>
    </source>
</evidence>
<gene>
    <name evidence="7" type="ORF">F8154_04790</name>
</gene>
<comment type="caution">
    <text evidence="7">The sequence shown here is derived from an EMBL/GenBank/DDBJ whole genome shotgun (WGS) entry which is preliminary data.</text>
</comment>
<name>A0A6I0F7X9_9FIRM</name>
<proteinExistence type="predicted"/>
<dbReference type="Pfam" id="PF01510">
    <property type="entry name" value="Amidase_2"/>
    <property type="match status" value="1"/>
</dbReference>
<sequence>MSNSALVKHTNISPNKTSPRTNTIRKVTIHHMAGNLSIESCGRVFEDPSRDASSNYGVGTDGRVGLYVEEKDRSWCSSNATNDHQAVTIEVANSSIGGDWPVSATAYNAMIDLTVDICWRNGISSLSWTGNSSGTLTIHKFFASTICPGPYLESRMPNIASSVNSRLTVCNNIRADVTTQANRLQSQGIINTPSYWTHNFAAINYLGEFIINMGMAPKNSSPLIIANVDAAIDHLASRGVTNSPAYWKENYDRLLYLDELIVNVAKRID</sequence>
<feature type="domain" description="N-acetylmuramoyl-L-alanine amidase" evidence="6">
    <location>
        <begin position="13"/>
        <end position="149"/>
    </location>
</feature>
<dbReference type="EMBL" id="WBZC01000013">
    <property type="protein sequence ID" value="KAB3536079.1"/>
    <property type="molecule type" value="Genomic_DNA"/>
</dbReference>
<evidence type="ECO:0000313" key="8">
    <source>
        <dbReference type="Proteomes" id="UP000432715"/>
    </source>
</evidence>
<reference evidence="7 8" key="1">
    <citation type="submission" date="2019-10" db="EMBL/GenBank/DDBJ databases">
        <title>Alkaliphilus serpentinus sp. nov. and Alkaliphilus pronyensis sp. nov., two novel anaerobic alkaliphilic species isolated from the serpentinized-hosted hydrothermal field of the Prony Bay (New Caledonia).</title>
        <authorList>
            <person name="Postec A."/>
        </authorList>
    </citation>
    <scope>NUCLEOTIDE SEQUENCE [LARGE SCALE GENOMIC DNA]</scope>
    <source>
        <strain evidence="7 8">LacV</strain>
    </source>
</reference>
<dbReference type="OrthoDB" id="9794294at2"/>
<dbReference type="SUPFAM" id="SSF55846">
    <property type="entry name" value="N-acetylmuramoyl-L-alanine amidase-like"/>
    <property type="match status" value="1"/>
</dbReference>
<dbReference type="PANTHER" id="PTHR30417:SF1">
    <property type="entry name" value="N-ACETYLMURAMOYL-L-ALANINE AMIDASE AMID"/>
    <property type="match status" value="1"/>
</dbReference>
<dbReference type="AlphaFoldDB" id="A0A6I0F7X9"/>